<dbReference type="Gene3D" id="3.30.9.10">
    <property type="entry name" value="D-Amino Acid Oxidase, subunit A, domain 2"/>
    <property type="match status" value="1"/>
</dbReference>
<evidence type="ECO:0000259" key="1">
    <source>
        <dbReference type="Pfam" id="PF01266"/>
    </source>
</evidence>
<dbReference type="SUPFAM" id="SSF51905">
    <property type="entry name" value="FAD/NAD(P)-binding domain"/>
    <property type="match status" value="1"/>
</dbReference>
<dbReference type="GO" id="GO:0042147">
    <property type="term" value="P:retrograde transport, endosome to Golgi"/>
    <property type="evidence" value="ECO:0007669"/>
    <property type="project" value="TreeGrafter"/>
</dbReference>
<dbReference type="GO" id="GO:0005770">
    <property type="term" value="C:late endosome"/>
    <property type="evidence" value="ECO:0007669"/>
    <property type="project" value="TreeGrafter"/>
</dbReference>
<sequence length="498" mass="53076">MRLALGPLRTARALHSPLSGTMTNERNIVIIGGGIIGCTTAYYLTRHPSFSPSSTKITVLEASRNGVAQGASGKAGGLVASWAFPRELVDISFAEHVKLAEENGGAARWGWRYTNCGSWEGRGAADGEGIAKSGENGGRASTGLPDDLDWVGGDLTTAYSPIAGHKASAQVHPYLFTSGMMDLAKEKGAELIKGKAVNINKDGGRVTGVTYQESDEAQTKTIPATHVVLAAGPWTPSLEPSVPISTTFGCSITIRPKPSVTISPYVLFTEIQLPESDSFGKARVVSPEIYTRPDNEVYASGHGSVPLLPDNIDDVPVSDEDCNRIFSYVASISQELREGTIERRQGCFRPVVSTGGGPIIGEAGKIAKGLYIATGHTCWGICNAPGTAKALAELIFEGKIKCGRLDKLAPNETGKMAEQIRRLSRCWSVDVQVHEARTGVNRRLEHVLQSPYFPHNMKSLLEQTSHHAAICAILLNDCSANQYLAMNGSSGMAEVEVG</sequence>
<protein>
    <submittedName>
        <fullName evidence="2">DAO-domain-containing protein</fullName>
    </submittedName>
</protein>
<feature type="domain" description="FAD dependent oxidoreductase" evidence="1">
    <location>
        <begin position="28"/>
        <end position="394"/>
    </location>
</feature>
<dbReference type="Proteomes" id="UP000053558">
    <property type="component" value="Unassembled WGS sequence"/>
</dbReference>
<dbReference type="InterPro" id="IPR006076">
    <property type="entry name" value="FAD-dep_OxRdtase"/>
</dbReference>
<dbReference type="OrthoDB" id="498204at2759"/>
<dbReference type="Pfam" id="PF01266">
    <property type="entry name" value="DAO"/>
    <property type="match status" value="1"/>
</dbReference>
<dbReference type="AlphaFoldDB" id="A0A5M3MKS3"/>
<gene>
    <name evidence="2" type="ORF">CONPUDRAFT_144883</name>
</gene>
<dbReference type="PANTHER" id="PTHR13847:SF150">
    <property type="entry name" value="OXIDOREDUCTASE TDA3-RELATED"/>
    <property type="match status" value="1"/>
</dbReference>
<keyword evidence="3" id="KW-1185">Reference proteome</keyword>
<comment type="caution">
    <text evidence="2">The sequence shown here is derived from an EMBL/GenBank/DDBJ whole genome shotgun (WGS) entry which is preliminary data.</text>
</comment>
<proteinExistence type="predicted"/>
<reference evidence="3" key="1">
    <citation type="journal article" date="2012" name="Science">
        <title>The Paleozoic origin of enzymatic lignin decomposition reconstructed from 31 fungal genomes.</title>
        <authorList>
            <person name="Floudas D."/>
            <person name="Binder M."/>
            <person name="Riley R."/>
            <person name="Barry K."/>
            <person name="Blanchette R.A."/>
            <person name="Henrissat B."/>
            <person name="Martinez A.T."/>
            <person name="Otillar R."/>
            <person name="Spatafora J.W."/>
            <person name="Yadav J.S."/>
            <person name="Aerts A."/>
            <person name="Benoit I."/>
            <person name="Boyd A."/>
            <person name="Carlson A."/>
            <person name="Copeland A."/>
            <person name="Coutinho P.M."/>
            <person name="de Vries R.P."/>
            <person name="Ferreira P."/>
            <person name="Findley K."/>
            <person name="Foster B."/>
            <person name="Gaskell J."/>
            <person name="Glotzer D."/>
            <person name="Gorecki P."/>
            <person name="Heitman J."/>
            <person name="Hesse C."/>
            <person name="Hori C."/>
            <person name="Igarashi K."/>
            <person name="Jurgens J.A."/>
            <person name="Kallen N."/>
            <person name="Kersten P."/>
            <person name="Kohler A."/>
            <person name="Kuees U."/>
            <person name="Kumar T.K.A."/>
            <person name="Kuo A."/>
            <person name="LaButti K."/>
            <person name="Larrondo L.F."/>
            <person name="Lindquist E."/>
            <person name="Ling A."/>
            <person name="Lombard V."/>
            <person name="Lucas S."/>
            <person name="Lundell T."/>
            <person name="Martin R."/>
            <person name="McLaughlin D.J."/>
            <person name="Morgenstern I."/>
            <person name="Morin E."/>
            <person name="Murat C."/>
            <person name="Nagy L.G."/>
            <person name="Nolan M."/>
            <person name="Ohm R.A."/>
            <person name="Patyshakuliyeva A."/>
            <person name="Rokas A."/>
            <person name="Ruiz-Duenas F.J."/>
            <person name="Sabat G."/>
            <person name="Salamov A."/>
            <person name="Samejima M."/>
            <person name="Schmutz J."/>
            <person name="Slot J.C."/>
            <person name="St John F."/>
            <person name="Stenlid J."/>
            <person name="Sun H."/>
            <person name="Sun S."/>
            <person name="Syed K."/>
            <person name="Tsang A."/>
            <person name="Wiebenga A."/>
            <person name="Young D."/>
            <person name="Pisabarro A."/>
            <person name="Eastwood D.C."/>
            <person name="Martin F."/>
            <person name="Cullen D."/>
            <person name="Grigoriev I.V."/>
            <person name="Hibbett D.S."/>
        </authorList>
    </citation>
    <scope>NUCLEOTIDE SEQUENCE [LARGE SCALE GENOMIC DNA]</scope>
    <source>
        <strain evidence="3">RWD-64-598 SS2</strain>
    </source>
</reference>
<accession>A0A5M3MKS3</accession>
<dbReference type="GeneID" id="19201998"/>
<dbReference type="Gene3D" id="3.50.50.60">
    <property type="entry name" value="FAD/NAD(P)-binding domain"/>
    <property type="match status" value="1"/>
</dbReference>
<dbReference type="EMBL" id="JH711580">
    <property type="protein sequence ID" value="EIW79683.1"/>
    <property type="molecule type" value="Genomic_DNA"/>
</dbReference>
<dbReference type="PANTHER" id="PTHR13847">
    <property type="entry name" value="SARCOSINE DEHYDROGENASE-RELATED"/>
    <property type="match status" value="1"/>
</dbReference>
<dbReference type="OMA" id="NPAHDGI"/>
<dbReference type="InterPro" id="IPR036188">
    <property type="entry name" value="FAD/NAD-bd_sf"/>
</dbReference>
<dbReference type="RefSeq" id="XP_007770055.1">
    <property type="nucleotide sequence ID" value="XM_007771865.1"/>
</dbReference>
<evidence type="ECO:0000313" key="3">
    <source>
        <dbReference type="Proteomes" id="UP000053558"/>
    </source>
</evidence>
<dbReference type="GO" id="GO:0005829">
    <property type="term" value="C:cytosol"/>
    <property type="evidence" value="ECO:0007669"/>
    <property type="project" value="GOC"/>
</dbReference>
<evidence type="ECO:0000313" key="2">
    <source>
        <dbReference type="EMBL" id="EIW79683.1"/>
    </source>
</evidence>
<dbReference type="KEGG" id="cput:CONPUDRAFT_144883"/>
<organism evidence="2 3">
    <name type="scientific">Coniophora puteana (strain RWD-64-598)</name>
    <name type="common">Brown rot fungus</name>
    <dbReference type="NCBI Taxonomy" id="741705"/>
    <lineage>
        <taxon>Eukaryota</taxon>
        <taxon>Fungi</taxon>
        <taxon>Dikarya</taxon>
        <taxon>Basidiomycota</taxon>
        <taxon>Agaricomycotina</taxon>
        <taxon>Agaricomycetes</taxon>
        <taxon>Agaricomycetidae</taxon>
        <taxon>Boletales</taxon>
        <taxon>Coniophorineae</taxon>
        <taxon>Coniophoraceae</taxon>
        <taxon>Coniophora</taxon>
    </lineage>
</organism>
<name>A0A5M3MKS3_CONPW</name>